<dbReference type="InterPro" id="IPR005828">
    <property type="entry name" value="MFS_sugar_transport-like"/>
</dbReference>
<evidence type="ECO:0000256" key="5">
    <source>
        <dbReference type="ARBA" id="ARBA00022989"/>
    </source>
</evidence>
<reference evidence="9 10" key="1">
    <citation type="journal article" date="2004" name="Nature">
        <title>Genome evolution in yeasts.</title>
        <authorList>
            <consortium name="Genolevures"/>
            <person name="Dujon B."/>
            <person name="Sherman D."/>
            <person name="Fischer G."/>
            <person name="Durrens P."/>
            <person name="Casaregola S."/>
            <person name="Lafontaine I."/>
            <person name="de Montigny J."/>
            <person name="Marck C."/>
            <person name="Neuveglise C."/>
            <person name="Talla E."/>
            <person name="Goffard N."/>
            <person name="Frangeul L."/>
            <person name="Aigle M."/>
            <person name="Anthouard V."/>
            <person name="Babour A."/>
            <person name="Barbe V."/>
            <person name="Barnay S."/>
            <person name="Blanchin S."/>
            <person name="Beckerich J.M."/>
            <person name="Beyne E."/>
            <person name="Bleykasten C."/>
            <person name="Boisrame A."/>
            <person name="Boyer J."/>
            <person name="Cattolico L."/>
            <person name="Confanioleri F."/>
            <person name="de Daruvar A."/>
            <person name="Despons L."/>
            <person name="Fabre E."/>
            <person name="Fairhead C."/>
            <person name="Ferry-Dumazet H."/>
            <person name="Groppi A."/>
            <person name="Hantraye F."/>
            <person name="Hennequin C."/>
            <person name="Jauniaux N."/>
            <person name="Joyet P."/>
            <person name="Kachouri R."/>
            <person name="Kerrest A."/>
            <person name="Koszul R."/>
            <person name="Lemaire M."/>
            <person name="Lesur I."/>
            <person name="Ma L."/>
            <person name="Muller H."/>
            <person name="Nicaud J.M."/>
            <person name="Nikolski M."/>
            <person name="Oztas S."/>
            <person name="Ozier-Kalogeropoulos O."/>
            <person name="Pellenz S."/>
            <person name="Potier S."/>
            <person name="Richard G.F."/>
            <person name="Straub M.L."/>
            <person name="Suleau A."/>
            <person name="Swennene D."/>
            <person name="Tekaia F."/>
            <person name="Wesolowski-Louvel M."/>
            <person name="Westhof E."/>
            <person name="Wirth B."/>
            <person name="Zeniou-Meyer M."/>
            <person name="Zivanovic I."/>
            <person name="Bolotin-Fukuhara M."/>
            <person name="Thierry A."/>
            <person name="Bouchier C."/>
            <person name="Caudron B."/>
            <person name="Scarpelli C."/>
            <person name="Gaillardin C."/>
            <person name="Weissenbach J."/>
            <person name="Wincker P."/>
            <person name="Souciet J.L."/>
        </authorList>
    </citation>
    <scope>NUCLEOTIDE SEQUENCE [LARGE SCALE GENOMIC DNA]</scope>
    <source>
        <strain evidence="10">ATCC 36239 / CBS 767 / BCRC 21394 / JCM 1990 / NBRC 0083 / IGC 2968</strain>
    </source>
</reference>
<dbReference type="KEGG" id="dha:DEHA2D00440g"/>
<evidence type="ECO:0000256" key="1">
    <source>
        <dbReference type="ARBA" id="ARBA00004141"/>
    </source>
</evidence>
<comment type="subcellular location">
    <subcellularLocation>
        <location evidence="1">Membrane</location>
        <topology evidence="1">Multi-pass membrane protein</topology>
    </subcellularLocation>
</comment>
<dbReference type="Proteomes" id="UP000000599">
    <property type="component" value="Chromosome D"/>
</dbReference>
<feature type="transmembrane region" description="Helical" evidence="7">
    <location>
        <begin position="124"/>
        <end position="146"/>
    </location>
</feature>
<evidence type="ECO:0000313" key="9">
    <source>
        <dbReference type="EMBL" id="CAR65604.1"/>
    </source>
</evidence>
<feature type="domain" description="Major facilitator superfamily (MFS) profile" evidence="8">
    <location>
        <begin position="54"/>
        <end position="495"/>
    </location>
</feature>
<keyword evidence="5 7" id="KW-1133">Transmembrane helix</keyword>
<feature type="transmembrane region" description="Helical" evidence="7">
    <location>
        <begin position="443"/>
        <end position="460"/>
    </location>
</feature>
<dbReference type="Gene3D" id="1.20.1250.20">
    <property type="entry name" value="MFS general substrate transporter like domains"/>
    <property type="match status" value="1"/>
</dbReference>
<feature type="transmembrane region" description="Helical" evidence="7">
    <location>
        <begin position="472"/>
        <end position="491"/>
    </location>
</feature>
<dbReference type="PANTHER" id="PTHR48022:SF24">
    <property type="entry name" value="HEXOSE TRANSPORTER PROTEIN (AFU_ORTHOLOGUE AFUA_8G04480)"/>
    <property type="match status" value="1"/>
</dbReference>
<dbReference type="InterPro" id="IPR020846">
    <property type="entry name" value="MFS_dom"/>
</dbReference>
<dbReference type="GO" id="GO:0005351">
    <property type="term" value="F:carbohydrate:proton symporter activity"/>
    <property type="evidence" value="ECO:0007669"/>
    <property type="project" value="TreeGrafter"/>
</dbReference>
<feature type="transmembrane region" description="Helical" evidence="7">
    <location>
        <begin position="404"/>
        <end position="422"/>
    </location>
</feature>
<dbReference type="GO" id="GO:0016020">
    <property type="term" value="C:membrane"/>
    <property type="evidence" value="ECO:0007669"/>
    <property type="project" value="UniProtKB-SubCell"/>
</dbReference>
<dbReference type="InParanoid" id="B5RTP8"/>
<feature type="transmembrane region" description="Helical" evidence="7">
    <location>
        <begin position="347"/>
        <end position="364"/>
    </location>
</feature>
<evidence type="ECO:0000256" key="4">
    <source>
        <dbReference type="ARBA" id="ARBA00022692"/>
    </source>
</evidence>
<evidence type="ECO:0000256" key="6">
    <source>
        <dbReference type="ARBA" id="ARBA00023136"/>
    </source>
</evidence>
<proteinExistence type="inferred from homology"/>
<keyword evidence="3" id="KW-0813">Transport</keyword>
<dbReference type="InterPro" id="IPR036259">
    <property type="entry name" value="MFS_trans_sf"/>
</dbReference>
<evidence type="ECO:0000313" key="10">
    <source>
        <dbReference type="Proteomes" id="UP000000599"/>
    </source>
</evidence>
<evidence type="ECO:0000259" key="8">
    <source>
        <dbReference type="PROSITE" id="PS50850"/>
    </source>
</evidence>
<comment type="similarity">
    <text evidence="2">Belongs to the major facilitator superfamily. Sugar transporter (TC 2.A.1.1) family.</text>
</comment>
<dbReference type="PANTHER" id="PTHR48022">
    <property type="entry name" value="PLASTIDIC GLUCOSE TRANSPORTER 4"/>
    <property type="match status" value="1"/>
</dbReference>
<gene>
    <name evidence="9" type="ordered locus">DEHA2D00440g</name>
</gene>
<evidence type="ECO:0000256" key="7">
    <source>
        <dbReference type="SAM" id="Phobius"/>
    </source>
</evidence>
<accession>B5RTP8</accession>
<dbReference type="AlphaFoldDB" id="B5RTP8"/>
<dbReference type="PROSITE" id="PS00217">
    <property type="entry name" value="SUGAR_TRANSPORT_2"/>
    <property type="match status" value="1"/>
</dbReference>
<dbReference type="Pfam" id="PF00083">
    <property type="entry name" value="Sugar_tr"/>
    <property type="match status" value="1"/>
</dbReference>
<dbReference type="InterPro" id="IPR005829">
    <property type="entry name" value="Sugar_transporter_CS"/>
</dbReference>
<keyword evidence="10" id="KW-1185">Reference proteome</keyword>
<keyword evidence="6 7" id="KW-0472">Membrane</keyword>
<keyword evidence="4 7" id="KW-0812">Transmembrane</keyword>
<dbReference type="EMBL" id="CR382136">
    <property type="protein sequence ID" value="CAR65604.1"/>
    <property type="molecule type" value="Genomic_DNA"/>
</dbReference>
<organism evidence="9 10">
    <name type="scientific">Debaryomyces hansenii (strain ATCC 36239 / CBS 767 / BCRC 21394 / JCM 1990 / NBRC 0083 / IGC 2968)</name>
    <name type="common">Yeast</name>
    <name type="synonym">Torulaspora hansenii</name>
    <dbReference type="NCBI Taxonomy" id="284592"/>
    <lineage>
        <taxon>Eukaryota</taxon>
        <taxon>Fungi</taxon>
        <taxon>Dikarya</taxon>
        <taxon>Ascomycota</taxon>
        <taxon>Saccharomycotina</taxon>
        <taxon>Pichiomycetes</taxon>
        <taxon>Debaryomycetaceae</taxon>
        <taxon>Debaryomyces</taxon>
    </lineage>
</organism>
<evidence type="ECO:0000256" key="2">
    <source>
        <dbReference type="ARBA" id="ARBA00010992"/>
    </source>
</evidence>
<dbReference type="GeneID" id="8998427"/>
<name>B5RTP8_DEBHA</name>
<dbReference type="InterPro" id="IPR050360">
    <property type="entry name" value="MFS_Sugar_Transporters"/>
</dbReference>
<feature type="transmembrane region" description="Helical" evidence="7">
    <location>
        <begin position="305"/>
        <end position="327"/>
    </location>
</feature>
<dbReference type="SUPFAM" id="SSF103473">
    <property type="entry name" value="MFS general substrate transporter"/>
    <property type="match status" value="1"/>
</dbReference>
<feature type="transmembrane region" description="Helical" evidence="7">
    <location>
        <begin position="48"/>
        <end position="67"/>
    </location>
</feature>
<dbReference type="RefSeq" id="XP_002770242.1">
    <property type="nucleotide sequence ID" value="XM_002770196.1"/>
</dbReference>
<protein>
    <submittedName>
        <fullName evidence="9">DEHA2D00440p</fullName>
    </submittedName>
</protein>
<dbReference type="eggNOG" id="KOG0254">
    <property type="taxonomic scope" value="Eukaryota"/>
</dbReference>
<evidence type="ECO:0000256" key="3">
    <source>
        <dbReference type="ARBA" id="ARBA00022448"/>
    </source>
</evidence>
<dbReference type="OrthoDB" id="4016241at2759"/>
<feature type="transmembrane region" description="Helical" evidence="7">
    <location>
        <begin position="182"/>
        <end position="204"/>
    </location>
</feature>
<dbReference type="PROSITE" id="PS50850">
    <property type="entry name" value="MFS"/>
    <property type="match status" value="1"/>
</dbReference>
<feature type="transmembrane region" description="Helical" evidence="7">
    <location>
        <begin position="93"/>
        <end position="112"/>
    </location>
</feature>
<dbReference type="HOGENOM" id="CLU_001265_30_13_1"/>
<sequence length="551" mass="61119">MTDARDDKSNNVAISVGGDYSDAECQRELKLEDVTPKLTKWFFQYPHLLKLNIFLGCALFGMVTQGYDGTLMGNLQTIPTWNSYFNNPSGERLSTLSNGQVFGSIASVPFLVIVGDRIGRKHMLLIGVILSIVGAGIQAGAVNYGMFLTSRIVLGLGSGATQVSSAPLLAETAYPSQRPAITSMMQASFPAGAFLAALFVYAGFESDLKYNDWSWRMPSVLQGACPIIQLVLVFFCPESPRWLIAHNKEDEAFEVLTKYHAGGDRNSELVKFEMAEIKAAIANEQSGRKVSWLTWFQTKANFHRLFLTIALPTIIQLCGSSLVSYYFSIVLEGIGYTNPVEKLKINIGYTVFGGVFGVVAALYSGNVKRRILMLGSLGLMLITFVIWTILSAVNEQTNQENKSLGRGIVAVMYFHSGFYHMLSPIGNTYVMEVVPYTLRGKAALVYSLSSQAWVLFNNYVNNLGLDSISWRYYIVFCVWLFVHMVVIYFFFPETKGLGLEEMAQIFGEDITDLTMDADNAIIEPREHDLKSQVDHIESVSPQNSANVKLSN</sequence>
<dbReference type="FunFam" id="1.20.1250.20:FF:000134">
    <property type="entry name" value="MFS sugar transporter protein"/>
    <property type="match status" value="1"/>
</dbReference>
<feature type="transmembrane region" description="Helical" evidence="7">
    <location>
        <begin position="371"/>
        <end position="392"/>
    </location>
</feature>
<dbReference type="VEuPathDB" id="FungiDB:DEHA2D00440g"/>